<protein>
    <recommendedName>
        <fullName evidence="8">Structure-specific endonuclease subunit SLX1 homolog</fullName>
        <ecNumber evidence="8">3.1.-.-</ecNumber>
    </recommendedName>
</protein>
<keyword evidence="3 8" id="KW-0227">DNA damage</keyword>
<evidence type="ECO:0000256" key="5">
    <source>
        <dbReference type="ARBA" id="ARBA00023172"/>
    </source>
</evidence>
<evidence type="ECO:0000256" key="1">
    <source>
        <dbReference type="ARBA" id="ARBA00022722"/>
    </source>
</evidence>
<keyword evidence="12" id="KW-1185">Reference proteome</keyword>
<dbReference type="Gene3D" id="3.40.1440.10">
    <property type="entry name" value="GIY-YIG endonuclease"/>
    <property type="match status" value="1"/>
</dbReference>
<dbReference type="PANTHER" id="PTHR20208:SF10">
    <property type="entry name" value="STRUCTURE-SPECIFIC ENDONUCLEASE SUBUNIT SLX1"/>
    <property type="match status" value="1"/>
</dbReference>
<reference evidence="11" key="1">
    <citation type="submission" date="2024-03" db="EMBL/GenBank/DDBJ databases">
        <authorList>
            <consortium name="ELIXIR-Norway"/>
            <consortium name="Elixir Norway"/>
        </authorList>
    </citation>
    <scope>NUCLEOTIDE SEQUENCE</scope>
</reference>
<evidence type="ECO:0000256" key="7">
    <source>
        <dbReference type="ARBA" id="ARBA00023242"/>
    </source>
</evidence>
<evidence type="ECO:0000313" key="11">
    <source>
        <dbReference type="EMBL" id="CAK9879023.1"/>
    </source>
</evidence>
<comment type="function">
    <text evidence="8">Catalytic subunit of a heterodimeric structure-specific endonuclease that resolves DNA secondary structures generated during DNA repair and recombination. Has endonuclease activity towards branched DNA substrates, introducing single-strand cuts in duplex DNA close to junctions with ss-DNA.</text>
</comment>
<evidence type="ECO:0000256" key="9">
    <source>
        <dbReference type="SAM" id="MobiDB-lite"/>
    </source>
</evidence>
<evidence type="ECO:0000256" key="2">
    <source>
        <dbReference type="ARBA" id="ARBA00022759"/>
    </source>
</evidence>
<feature type="region of interest" description="Disordered" evidence="9">
    <location>
        <begin position="174"/>
        <end position="228"/>
    </location>
</feature>
<gene>
    <name evidence="11" type="ORF">CSSPJE1EN2_LOCUS20648</name>
</gene>
<proteinExistence type="inferred from homology"/>
<feature type="compositionally biased region" description="Acidic residues" evidence="9">
    <location>
        <begin position="211"/>
        <end position="220"/>
    </location>
</feature>
<dbReference type="InterPro" id="IPR035901">
    <property type="entry name" value="GIY-YIG_endonuc_sf"/>
</dbReference>
<dbReference type="Proteomes" id="UP001497522">
    <property type="component" value="Chromosome 6"/>
</dbReference>
<dbReference type="CDD" id="cd10455">
    <property type="entry name" value="GIY-YIG_SLX1"/>
    <property type="match status" value="1"/>
</dbReference>
<feature type="compositionally biased region" description="Polar residues" evidence="9">
    <location>
        <begin position="273"/>
        <end position="288"/>
    </location>
</feature>
<feature type="domain" description="GIY-YIG" evidence="10">
    <location>
        <begin position="12"/>
        <end position="94"/>
    </location>
</feature>
<evidence type="ECO:0000259" key="10">
    <source>
        <dbReference type="PROSITE" id="PS50164"/>
    </source>
</evidence>
<evidence type="ECO:0000256" key="4">
    <source>
        <dbReference type="ARBA" id="ARBA00022801"/>
    </source>
</evidence>
<dbReference type="EC" id="3.1.-.-" evidence="8"/>
<comment type="similarity">
    <text evidence="8">Belongs to the SLX1 family.</text>
</comment>
<keyword evidence="2 8" id="KW-0255">Endonuclease</keyword>
<comment type="caution">
    <text evidence="8">Lacks conserved residue(s) required for the propagation of feature annotation.</text>
</comment>
<accession>A0ABP1BS35</accession>
<dbReference type="HAMAP" id="MF_03100">
    <property type="entry name" value="Endonuc_su_Slx1"/>
    <property type="match status" value="1"/>
</dbReference>
<keyword evidence="1 8" id="KW-0540">Nuclease</keyword>
<keyword evidence="5 8" id="KW-0233">DNA recombination</keyword>
<comment type="subcellular location">
    <subcellularLocation>
        <location evidence="8">Nucleus</location>
    </subcellularLocation>
</comment>
<evidence type="ECO:0000256" key="3">
    <source>
        <dbReference type="ARBA" id="ARBA00022763"/>
    </source>
</evidence>
<dbReference type="InterPro" id="IPR050381">
    <property type="entry name" value="SLX1_endonuclease"/>
</dbReference>
<organism evidence="11 12">
    <name type="scientific">Sphagnum jensenii</name>
    <dbReference type="NCBI Taxonomy" id="128206"/>
    <lineage>
        <taxon>Eukaryota</taxon>
        <taxon>Viridiplantae</taxon>
        <taxon>Streptophyta</taxon>
        <taxon>Embryophyta</taxon>
        <taxon>Bryophyta</taxon>
        <taxon>Sphagnophytina</taxon>
        <taxon>Sphagnopsida</taxon>
        <taxon>Sphagnales</taxon>
        <taxon>Sphagnaceae</taxon>
        <taxon>Sphagnum</taxon>
    </lineage>
</organism>
<dbReference type="Pfam" id="PF01541">
    <property type="entry name" value="GIY-YIG"/>
    <property type="match status" value="1"/>
</dbReference>
<keyword evidence="6 8" id="KW-0234">DNA repair</keyword>
<dbReference type="InterPro" id="IPR000305">
    <property type="entry name" value="GIY-YIG_endonuc"/>
</dbReference>
<name>A0ABP1BS35_9BRYO</name>
<evidence type="ECO:0000256" key="8">
    <source>
        <dbReference type="HAMAP-Rule" id="MF_03100"/>
    </source>
</evidence>
<dbReference type="EMBL" id="OZ023707">
    <property type="protein sequence ID" value="CAK9879023.1"/>
    <property type="molecule type" value="Genomic_DNA"/>
</dbReference>
<comment type="subunit">
    <text evidence="8">Forms a heterodimer with a member of the SLX4 family.</text>
</comment>
<dbReference type="PANTHER" id="PTHR20208">
    <property type="entry name" value="STRUCTURE-SPECIFIC ENDONUCLEASE SUBUNIT SLX1"/>
    <property type="match status" value="1"/>
</dbReference>
<dbReference type="PROSITE" id="PS50164">
    <property type="entry name" value="GIY_YIG"/>
    <property type="match status" value="1"/>
</dbReference>
<sequence>MEEEEDEVVGARFYACYLLCSLNPRYKGRHYIGFTVNPRRRIRQHNGELGNGAWRTHSKRPWEMVLCVHGFCTQVEALQFEWAWQHPTRSLAVRDAAACIPASVKGFKKQIHLLFTMLNLDKWCGMDLSLQFLSSKWIAFRKGCPELPGHMGLSIAPVDALPCYLDDGSRWEIEDSDTDVDPEDARGRTRHGHGHGDDDDDAAAASATSREEEEQQEQELGDVQMGDGKGLERQFVDVVASERIPIVGSSSSSSSAFVAKKFVQRESSLEEQQSLFTTTRGRKTSGSLSKHKQVKKKPGVFEEMEEMPTLNSLPIEMGRMPTLNALPPEMGRRPTLNALPLEMERMPTSNSLPLEMDRVQTSNALFPPALGILVQENSTEMSEDVAVVCRQNSGSLFQQQQQAGCCASLLSSLEEVHHHSLPCATSLSSLEEEVHHHHSPPFEFFAKKCYSLQQSDPFPVMKKKKQQQPLLLKSSKSGGGDLGTWMTKSGMEKSPPLHPSEEGMVSLACNSPASTSVSPFQALLDQHHLQQPSSIVRRCLQQQKDGSLSSRAVAARSLPLQELQHNNNLANSNNDTTEVLRAPPCTPPCSQRAVILIPDTPQVMMAREVIDLTDSPF</sequence>
<dbReference type="InterPro" id="IPR027520">
    <property type="entry name" value="Slx1"/>
</dbReference>
<keyword evidence="4 8" id="KW-0378">Hydrolase</keyword>
<feature type="region of interest" description="Disordered" evidence="9">
    <location>
        <begin position="273"/>
        <end position="292"/>
    </location>
</feature>
<keyword evidence="7 8" id="KW-0539">Nucleus</keyword>
<dbReference type="SUPFAM" id="SSF82771">
    <property type="entry name" value="GIY-YIG endonuclease"/>
    <property type="match status" value="1"/>
</dbReference>
<evidence type="ECO:0000256" key="6">
    <source>
        <dbReference type="ARBA" id="ARBA00023204"/>
    </source>
</evidence>
<evidence type="ECO:0000313" key="12">
    <source>
        <dbReference type="Proteomes" id="UP001497522"/>
    </source>
</evidence>
<comment type="cofactor">
    <cofactor evidence="8">
        <name>a divalent metal cation</name>
        <dbReference type="ChEBI" id="CHEBI:60240"/>
    </cofactor>
</comment>